<dbReference type="CAZy" id="GH50">
    <property type="family name" value="Glycoside Hydrolase Family 50"/>
</dbReference>
<gene>
    <name evidence="5" type="primary">agaD01</name>
</gene>
<sequence length="995" mass="107320">MKIKFLSAAIAASLALPLSAATLVTSFEEADYSSSENNAEFLEVSGDATSEVSTEQATDGNQSIKASFDAAFKPMVVWNWGSWNWGAEDVMSVDVVNPNDTDVTFAIKLIDSDILPDWVDESQTSLDYFTVSANTTQTFSFNLNGGNEFQTHGENFSKDKVIGVQFMLSENDPQVLYFDNIMVDGETVTPPPSDGAVNTQTAPVATLAQIEDFETIPDYLRPDGGVNVSTTTEIVTKGAAAMAAEFTAGWNGLVFAGTWNWAELGEHTAVAVDVSNTSDSNIWLYSRIEDVNSQGETATRGVLVKAGESKTIYTSLNDNPSLLTQDERVSALGLRDIPADPMSAQNGWGDFVALDKSQITAIRYFIGELASGETSQTLVFDNMRVIKDLNHESAYAEMTDAMGQNNLVTYAGKVASKEELAKLSDPEMAALGELTNRNMYGGNPDSSPATDCVLATPASFNACKDADGNWQLVDPAGNAFFSTGVDNIRLQDTYTMTGVSSDAESESALRQSMFTEIPSDYVNENYGPVHSGPVSQGQAVSFYANNLITRHASEDVWRDITVKRMKDWGFNTLGNWTDPALYANGSVPYVANGWSTSGADRLPVKQIGSGYWGPLPDPWDANFATNAATMAAEIKAQVEGNEEYLVGIFVDNEMSWGNVTDVEGSRYAQTLAVFNTDGTDATTSPAKNSFIWFLENQRYTGGIADLNAAWGTDYASWDAMRPAQELAYVAGMEADMQFLAWQFAFQYFNTVNTALKAELPNHLYLGSRFADWGRTPDVVSAAAAVVDVMSYNIYKDSIAAADWDADALSQIEAIDKPVIIGEFHFGALDSGSFAEGVVNATSQQDRADKMVSFYESVNAHKNFVGAHWFQYIDSPLTGRAWDGENYNVGFVSNTDTPYTLMTDAAREFNCGMYGTDCSSLSNATEAASRAGELYTGTNIGVSHSGPEAPDPGEPVDPPIDPPTPPTGGVTGGGGSAGWLSLLGLAGVFLLRRRKV</sequence>
<reference evidence="5" key="1">
    <citation type="submission" date="2006-10" db="EMBL/GenBank/DDBJ databases">
        <title>Identification of a marine agarolytic bacterium QM38 and cloning and characterization of its agarase gene.</title>
        <authorList>
            <person name="Du Z."/>
            <person name="Lin H."/>
        </authorList>
    </citation>
    <scope>NUCLEOTIDE SEQUENCE</scope>
    <source>
        <strain evidence="5">QM38</strain>
    </source>
</reference>
<feature type="transmembrane region" description="Helical" evidence="2">
    <location>
        <begin position="969"/>
        <end position="990"/>
    </location>
</feature>
<proteinExistence type="predicted"/>
<dbReference type="Gene3D" id="2.60.120.430">
    <property type="entry name" value="Galactose-binding lectin"/>
    <property type="match status" value="2"/>
</dbReference>
<feature type="signal peptide" evidence="3">
    <location>
        <begin position="1"/>
        <end position="20"/>
    </location>
</feature>
<keyword evidence="2" id="KW-0472">Membrane</keyword>
<evidence type="ECO:0000256" key="2">
    <source>
        <dbReference type="SAM" id="Phobius"/>
    </source>
</evidence>
<organism evidence="5">
    <name type="scientific">Agarivorans sp. QM38</name>
    <dbReference type="NCBI Taxonomy" id="411143"/>
    <lineage>
        <taxon>Bacteria</taxon>
        <taxon>Pseudomonadati</taxon>
        <taxon>Pseudomonadota</taxon>
        <taxon>Gammaproteobacteria</taxon>
        <taxon>Alteromonadales</taxon>
        <taxon>Alteromonadaceae</taxon>
        <taxon>Agarivorans</taxon>
    </lineage>
</organism>
<dbReference type="EMBL" id="EF051475">
    <property type="protein sequence ID" value="ABK51379.1"/>
    <property type="molecule type" value="Genomic_DNA"/>
</dbReference>
<dbReference type="InterPro" id="IPR017853">
    <property type="entry name" value="GH"/>
</dbReference>
<dbReference type="Gene3D" id="3.20.20.80">
    <property type="entry name" value="Glycosidases"/>
    <property type="match status" value="1"/>
</dbReference>
<dbReference type="SUPFAM" id="SSF51445">
    <property type="entry name" value="(Trans)glycosidases"/>
    <property type="match status" value="1"/>
</dbReference>
<keyword evidence="2" id="KW-1133">Transmembrane helix</keyword>
<name>A0MWB7_9ALTE</name>
<feature type="chain" id="PRO_5002628196" evidence="3">
    <location>
        <begin position="21"/>
        <end position="995"/>
    </location>
</feature>
<protein>
    <submittedName>
        <fullName evidence="5">Agarase</fullName>
    </submittedName>
</protein>
<dbReference type="AlphaFoldDB" id="A0MWB7"/>
<dbReference type="InterPro" id="IPR040669">
    <property type="entry name" value="Agarase_CBM"/>
</dbReference>
<keyword evidence="3" id="KW-0732">Signal</keyword>
<accession>A0MWB7</accession>
<feature type="compositionally biased region" description="Pro residues" evidence="1">
    <location>
        <begin position="948"/>
        <end position="965"/>
    </location>
</feature>
<evidence type="ECO:0000256" key="3">
    <source>
        <dbReference type="SAM" id="SignalP"/>
    </source>
</evidence>
<evidence type="ECO:0000259" key="4">
    <source>
        <dbReference type="Pfam" id="PF17992"/>
    </source>
</evidence>
<keyword evidence="2" id="KW-0812">Transmembrane</keyword>
<feature type="region of interest" description="Disordered" evidence="1">
    <location>
        <begin position="936"/>
        <end position="972"/>
    </location>
</feature>
<evidence type="ECO:0000313" key="5">
    <source>
        <dbReference type="EMBL" id="ABK51379.1"/>
    </source>
</evidence>
<evidence type="ECO:0000256" key="1">
    <source>
        <dbReference type="SAM" id="MobiDB-lite"/>
    </source>
</evidence>
<feature type="domain" description="Agarase CBM-like" evidence="4">
    <location>
        <begin position="257"/>
        <end position="395"/>
    </location>
</feature>
<dbReference type="Pfam" id="PF17992">
    <property type="entry name" value="Agarase_CBM"/>
    <property type="match status" value="1"/>
</dbReference>